<accession>A0A1V6Q413</accession>
<keyword evidence="3" id="KW-1185">Reference proteome</keyword>
<gene>
    <name evidence="2" type="ORF">PENANT_c014G09987</name>
</gene>
<feature type="domain" description="DUF7702" evidence="1">
    <location>
        <begin position="1"/>
        <end position="46"/>
    </location>
</feature>
<evidence type="ECO:0000259" key="1">
    <source>
        <dbReference type="Pfam" id="PF24800"/>
    </source>
</evidence>
<dbReference type="EMBL" id="MDYN01000014">
    <property type="protein sequence ID" value="OQD84008.1"/>
    <property type="molecule type" value="Genomic_DNA"/>
</dbReference>
<organism evidence="2 3">
    <name type="scientific">Penicillium antarcticum</name>
    <dbReference type="NCBI Taxonomy" id="416450"/>
    <lineage>
        <taxon>Eukaryota</taxon>
        <taxon>Fungi</taxon>
        <taxon>Dikarya</taxon>
        <taxon>Ascomycota</taxon>
        <taxon>Pezizomycotina</taxon>
        <taxon>Eurotiomycetes</taxon>
        <taxon>Eurotiomycetidae</taxon>
        <taxon>Eurotiales</taxon>
        <taxon>Aspergillaceae</taxon>
        <taxon>Penicillium</taxon>
    </lineage>
</organism>
<dbReference type="AlphaFoldDB" id="A0A1V6Q413"/>
<dbReference type="InterPro" id="IPR056119">
    <property type="entry name" value="DUF7702"/>
</dbReference>
<dbReference type="Proteomes" id="UP000191672">
    <property type="component" value="Unassembled WGS sequence"/>
</dbReference>
<evidence type="ECO:0000313" key="2">
    <source>
        <dbReference type="EMBL" id="OQD84008.1"/>
    </source>
</evidence>
<protein>
    <recommendedName>
        <fullName evidence="1">DUF7702 domain-containing protein</fullName>
    </recommendedName>
</protein>
<dbReference type="OrthoDB" id="2560628at2759"/>
<reference evidence="3" key="1">
    <citation type="journal article" date="2017" name="Nat. Microbiol.">
        <title>Global analysis of biosynthetic gene clusters reveals vast potential of secondary metabolite production in Penicillium species.</title>
        <authorList>
            <person name="Nielsen J.C."/>
            <person name="Grijseels S."/>
            <person name="Prigent S."/>
            <person name="Ji B."/>
            <person name="Dainat J."/>
            <person name="Nielsen K.F."/>
            <person name="Frisvad J.C."/>
            <person name="Workman M."/>
            <person name="Nielsen J."/>
        </authorList>
    </citation>
    <scope>NUCLEOTIDE SEQUENCE [LARGE SCALE GENOMIC DNA]</scope>
    <source>
        <strain evidence="3">IBT 31811</strain>
    </source>
</reference>
<evidence type="ECO:0000313" key="3">
    <source>
        <dbReference type="Proteomes" id="UP000191672"/>
    </source>
</evidence>
<sequence length="107" mass="11881">MALPLLVVRLLYSLISDFGNNTHFSLINGNIEELIILLMYTILGVITAKCTVGTAAKQGNYATGDVEYGIQQSNGRPIRHMFNLHMPSRHLRKHTVNSMPGDPCSLR</sequence>
<proteinExistence type="predicted"/>
<name>A0A1V6Q413_9EURO</name>
<dbReference type="Pfam" id="PF24800">
    <property type="entry name" value="DUF7702"/>
    <property type="match status" value="1"/>
</dbReference>
<comment type="caution">
    <text evidence="2">The sequence shown here is derived from an EMBL/GenBank/DDBJ whole genome shotgun (WGS) entry which is preliminary data.</text>
</comment>